<evidence type="ECO:0000256" key="16">
    <source>
        <dbReference type="RuleBase" id="RU003691"/>
    </source>
</evidence>
<keyword evidence="7 16" id="KW-0274">FAD</keyword>
<comment type="similarity">
    <text evidence="3 16">Belongs to the class-I pyridine nucleotide-disulfide oxidoreductase family.</text>
</comment>
<evidence type="ECO:0000256" key="5">
    <source>
        <dbReference type="ARBA" id="ARBA00022448"/>
    </source>
</evidence>
<dbReference type="Gene3D" id="3.40.30.10">
    <property type="entry name" value="Glutaredoxin"/>
    <property type="match status" value="1"/>
</dbReference>
<dbReference type="PRINTS" id="PR00368">
    <property type="entry name" value="FADPNR"/>
</dbReference>
<evidence type="ECO:0000256" key="4">
    <source>
        <dbReference type="ARBA" id="ARBA00012610"/>
    </source>
</evidence>
<evidence type="ECO:0000313" key="21">
    <source>
        <dbReference type="Proteomes" id="UP000887013"/>
    </source>
</evidence>
<comment type="function">
    <text evidence="2">Has a glutathione-disulfide oxidoreductase activity in the presence of NADPH and glutathione reductase. Reduces low molecular weight disulfides and proteins.</text>
</comment>
<sequence length="628" mass="68767">MFMVANIRVFVNIPIYGFQLLVSRVAAFENCVIMAPVPESDKLLQEVDNYITSNNVMIFSKTTCPFCNKVKALFSSLGIQFTVLELDTLENGPQMQKAMAERVGRSSVPQVFIRGQHLGGCDDTMAAHCSGKLREMLFNEEENYDYDLIVIGGGSGGLAASKEAAKLGKKVAVLDFVTPTPIGTTWGLGGTCVNVGCIPKKLMHQAAILGQAIKDSANFGWNLGDKVDHNWSVMRENVQNHIGSLNWNYKVQLRTEQVKYVNAYAEFVEAHKIKAIDKKGKETLMSARHFIIATGERPRYPDIEGAKEYGITSDDLFSLEHSPGKTLVVGASYVALECAGFLAGIGLDVTVMVRSILLRGFDQDIAERIGSYMQSEGIKFIRPCVPKKVEKIESSEQHKLRVTASMESGDEVVGEYDTVLFAIGRDACTDKIGLDKVGIQVNPKNGKVPAVNEQTNVPHIYGIGDILEGKPELTPVAIEAGLLLARRLYSDSTIQCDYTYVPTTVFTPLEYGCIGFSEDLAIETYGEENIEVYHSNITPLEWTVAKRETNVCYVKLICLIPEKEKVIGFHYLGPNAGEVTQGFALGIKLGATKSDFDSTIGIHPTCAEIFTTLSVTKKSGKSTEQAGC</sequence>
<feature type="domain" description="FAD/NAD(P)-binding" evidence="19">
    <location>
        <begin position="146"/>
        <end position="481"/>
    </location>
</feature>
<evidence type="ECO:0000256" key="14">
    <source>
        <dbReference type="ARBA" id="ARBA00048132"/>
    </source>
</evidence>
<evidence type="ECO:0000256" key="6">
    <source>
        <dbReference type="ARBA" id="ARBA00022630"/>
    </source>
</evidence>
<dbReference type="GO" id="GO:0006749">
    <property type="term" value="P:glutathione metabolic process"/>
    <property type="evidence" value="ECO:0007669"/>
    <property type="project" value="TreeGrafter"/>
</dbReference>
<reference evidence="20" key="1">
    <citation type="submission" date="2020-08" db="EMBL/GenBank/DDBJ databases">
        <title>Multicomponent nature underlies the extraordinary mechanical properties of spider dragline silk.</title>
        <authorList>
            <person name="Kono N."/>
            <person name="Nakamura H."/>
            <person name="Mori M."/>
            <person name="Yoshida Y."/>
            <person name="Ohtoshi R."/>
            <person name="Malay A.D."/>
            <person name="Moran D.A.P."/>
            <person name="Tomita M."/>
            <person name="Numata K."/>
            <person name="Arakawa K."/>
        </authorList>
    </citation>
    <scope>NUCLEOTIDE SEQUENCE</scope>
</reference>
<dbReference type="GO" id="GO:0005739">
    <property type="term" value="C:mitochondrion"/>
    <property type="evidence" value="ECO:0007669"/>
    <property type="project" value="TreeGrafter"/>
</dbReference>
<dbReference type="CDD" id="cd03419">
    <property type="entry name" value="GRX_GRXh_1_2_like"/>
    <property type="match status" value="1"/>
</dbReference>
<evidence type="ECO:0000256" key="10">
    <source>
        <dbReference type="ARBA" id="ARBA00022982"/>
    </source>
</evidence>
<keyword evidence="8" id="KW-0521">NADP</keyword>
<dbReference type="InterPro" id="IPR046952">
    <property type="entry name" value="GSHR/TRXR-like"/>
</dbReference>
<accession>A0A8X6PKP5</accession>
<dbReference type="NCBIfam" id="TIGR01438">
    <property type="entry name" value="TGR"/>
    <property type="match status" value="1"/>
</dbReference>
<dbReference type="InterPro" id="IPR011899">
    <property type="entry name" value="Glutaredoxin_euk/vir"/>
</dbReference>
<dbReference type="GO" id="GO:0034599">
    <property type="term" value="P:cellular response to oxidative stress"/>
    <property type="evidence" value="ECO:0007669"/>
    <property type="project" value="TreeGrafter"/>
</dbReference>
<dbReference type="InterPro" id="IPR006338">
    <property type="entry name" value="Thioredoxin/glutathione_Rdtase"/>
</dbReference>
<dbReference type="PANTHER" id="PTHR42737">
    <property type="entry name" value="GLUTATHIONE REDUCTASE"/>
    <property type="match status" value="1"/>
</dbReference>
<protein>
    <recommendedName>
        <fullName evidence="4">thioredoxin-disulfide reductase (NADPH)</fullName>
        <ecNumber evidence="4">1.8.1.9</ecNumber>
    </recommendedName>
</protein>
<dbReference type="SUPFAM" id="SSF52833">
    <property type="entry name" value="Thioredoxin-like"/>
    <property type="match status" value="1"/>
</dbReference>
<keyword evidence="21" id="KW-1185">Reference proteome</keyword>
<dbReference type="Gene3D" id="3.50.50.60">
    <property type="entry name" value="FAD/NAD(P)-binding domain"/>
    <property type="match status" value="2"/>
</dbReference>
<dbReference type="PROSITE" id="PS00195">
    <property type="entry name" value="GLUTAREDOXIN_1"/>
    <property type="match status" value="1"/>
</dbReference>
<dbReference type="Proteomes" id="UP000887013">
    <property type="component" value="Unassembled WGS sequence"/>
</dbReference>
<dbReference type="GO" id="GO:0004362">
    <property type="term" value="F:glutathione-disulfide reductase (NADPH) activity"/>
    <property type="evidence" value="ECO:0007669"/>
    <property type="project" value="TreeGrafter"/>
</dbReference>
<dbReference type="InterPro" id="IPR012999">
    <property type="entry name" value="Pyr_OxRdtase_I_AS"/>
</dbReference>
<dbReference type="SUPFAM" id="SSF55424">
    <property type="entry name" value="FAD/NAD-linked reductases, dimerisation (C-terminal) domain"/>
    <property type="match status" value="1"/>
</dbReference>
<keyword evidence="11 16" id="KW-0560">Oxidoreductase</keyword>
<dbReference type="PRINTS" id="PR00411">
    <property type="entry name" value="PNDRDTASEI"/>
</dbReference>
<dbReference type="Pfam" id="PF07992">
    <property type="entry name" value="Pyr_redox_2"/>
    <property type="match status" value="1"/>
</dbReference>
<evidence type="ECO:0000256" key="1">
    <source>
        <dbReference type="ARBA" id="ARBA00001974"/>
    </source>
</evidence>
<keyword evidence="10" id="KW-0249">Electron transport</keyword>
<dbReference type="InterPro" id="IPR016156">
    <property type="entry name" value="FAD/NAD-linked_Rdtase_dimer_sf"/>
</dbReference>
<comment type="catalytic activity">
    <reaction evidence="14">
        <text>[thioredoxin]-dithiol + NADP(+) = [thioredoxin]-disulfide + NADPH + H(+)</text>
        <dbReference type="Rhea" id="RHEA:20345"/>
        <dbReference type="Rhea" id="RHEA-COMP:10698"/>
        <dbReference type="Rhea" id="RHEA-COMP:10700"/>
        <dbReference type="ChEBI" id="CHEBI:15378"/>
        <dbReference type="ChEBI" id="CHEBI:29950"/>
        <dbReference type="ChEBI" id="CHEBI:50058"/>
        <dbReference type="ChEBI" id="CHEBI:57783"/>
        <dbReference type="ChEBI" id="CHEBI:58349"/>
        <dbReference type="EC" id="1.8.1.9"/>
    </reaction>
</comment>
<keyword evidence="9" id="KW-0712">Selenocysteine</keyword>
<dbReference type="Pfam" id="PF02852">
    <property type="entry name" value="Pyr_redox_dim"/>
    <property type="match status" value="1"/>
</dbReference>
<dbReference type="EMBL" id="BMAW01117680">
    <property type="protein sequence ID" value="GFT76275.1"/>
    <property type="molecule type" value="Genomic_DNA"/>
</dbReference>
<evidence type="ECO:0000256" key="2">
    <source>
        <dbReference type="ARBA" id="ARBA00002549"/>
    </source>
</evidence>
<evidence type="ECO:0000313" key="20">
    <source>
        <dbReference type="EMBL" id="GFT76275.1"/>
    </source>
</evidence>
<evidence type="ECO:0000256" key="3">
    <source>
        <dbReference type="ARBA" id="ARBA00007532"/>
    </source>
</evidence>
<evidence type="ECO:0000256" key="11">
    <source>
        <dbReference type="ARBA" id="ARBA00023002"/>
    </source>
</evidence>
<evidence type="ECO:0000259" key="19">
    <source>
        <dbReference type="Pfam" id="PF07992"/>
    </source>
</evidence>
<evidence type="ECO:0000256" key="9">
    <source>
        <dbReference type="ARBA" id="ARBA00022933"/>
    </source>
</evidence>
<evidence type="ECO:0000259" key="18">
    <source>
        <dbReference type="Pfam" id="PF02852"/>
    </source>
</evidence>
<dbReference type="PROSITE" id="PS00076">
    <property type="entry name" value="PYRIDINE_REDOX_1"/>
    <property type="match status" value="1"/>
</dbReference>
<evidence type="ECO:0000256" key="8">
    <source>
        <dbReference type="ARBA" id="ARBA00022857"/>
    </source>
</evidence>
<proteinExistence type="inferred from homology"/>
<dbReference type="OrthoDB" id="5956163at2759"/>
<evidence type="ECO:0000256" key="15">
    <source>
        <dbReference type="ARBA" id="ARBA00054062"/>
    </source>
</evidence>
<evidence type="ECO:0000256" key="13">
    <source>
        <dbReference type="ARBA" id="ARBA00023284"/>
    </source>
</evidence>
<dbReference type="InterPro" id="IPR036188">
    <property type="entry name" value="FAD/NAD-bd_sf"/>
</dbReference>
<dbReference type="Pfam" id="PF00462">
    <property type="entry name" value="Glutaredoxin"/>
    <property type="match status" value="1"/>
</dbReference>
<dbReference type="NCBIfam" id="TIGR02180">
    <property type="entry name" value="GRX_euk"/>
    <property type="match status" value="1"/>
</dbReference>
<feature type="domain" description="Glutaredoxin" evidence="17">
    <location>
        <begin position="56"/>
        <end position="117"/>
    </location>
</feature>
<dbReference type="InterPro" id="IPR004099">
    <property type="entry name" value="Pyr_nucl-diS_OxRdtase_dimer"/>
</dbReference>
<dbReference type="PANTHER" id="PTHR42737:SF8">
    <property type="entry name" value="THIOREDOXIN-DISULFIDE REDUCTASE"/>
    <property type="match status" value="1"/>
</dbReference>
<dbReference type="InterPro" id="IPR002109">
    <property type="entry name" value="Glutaredoxin"/>
</dbReference>
<dbReference type="PROSITE" id="PS51354">
    <property type="entry name" value="GLUTAREDOXIN_2"/>
    <property type="match status" value="1"/>
</dbReference>
<dbReference type="InterPro" id="IPR011767">
    <property type="entry name" value="GLR_AS"/>
</dbReference>
<keyword evidence="5" id="KW-0813">Transport</keyword>
<dbReference type="GO" id="GO:0005829">
    <property type="term" value="C:cytosol"/>
    <property type="evidence" value="ECO:0007669"/>
    <property type="project" value="TreeGrafter"/>
</dbReference>
<dbReference type="InterPro" id="IPR023753">
    <property type="entry name" value="FAD/NAD-binding_dom"/>
</dbReference>
<dbReference type="FunFam" id="3.50.50.60:FF:000190">
    <property type="entry name" value="Thioredoxin reductase"/>
    <property type="match status" value="1"/>
</dbReference>
<dbReference type="InterPro" id="IPR036249">
    <property type="entry name" value="Thioredoxin-like_sf"/>
</dbReference>
<feature type="domain" description="Pyridine nucleotide-disulphide oxidoreductase dimerisation" evidence="18">
    <location>
        <begin position="501"/>
        <end position="612"/>
    </location>
</feature>
<evidence type="ECO:0000256" key="7">
    <source>
        <dbReference type="ARBA" id="ARBA00022827"/>
    </source>
</evidence>
<keyword evidence="6 16" id="KW-0285">Flavoprotein</keyword>
<dbReference type="FunFam" id="3.40.30.10:FF:000093">
    <property type="entry name" value="Glutaredoxin 2"/>
    <property type="match status" value="1"/>
</dbReference>
<keyword evidence="12" id="KW-1015">Disulfide bond</keyword>
<dbReference type="GO" id="GO:0004791">
    <property type="term" value="F:thioredoxin-disulfide reductase (NADPH) activity"/>
    <property type="evidence" value="ECO:0007669"/>
    <property type="project" value="UniProtKB-EC"/>
</dbReference>
<dbReference type="GO" id="GO:0045454">
    <property type="term" value="P:cell redox homeostasis"/>
    <property type="evidence" value="ECO:0007669"/>
    <property type="project" value="InterPro"/>
</dbReference>
<dbReference type="EC" id="1.8.1.9" evidence="4"/>
<name>A0A8X6PKP5_NEPPI</name>
<comment type="caution">
    <text evidence="20">The sequence shown here is derived from an EMBL/GenBank/DDBJ whole genome shotgun (WGS) entry which is preliminary data.</text>
</comment>
<dbReference type="SUPFAM" id="SSF51905">
    <property type="entry name" value="FAD/NAD(P)-binding domain"/>
    <property type="match status" value="1"/>
</dbReference>
<organism evidence="20 21">
    <name type="scientific">Nephila pilipes</name>
    <name type="common">Giant wood spider</name>
    <name type="synonym">Nephila maculata</name>
    <dbReference type="NCBI Taxonomy" id="299642"/>
    <lineage>
        <taxon>Eukaryota</taxon>
        <taxon>Metazoa</taxon>
        <taxon>Ecdysozoa</taxon>
        <taxon>Arthropoda</taxon>
        <taxon>Chelicerata</taxon>
        <taxon>Arachnida</taxon>
        <taxon>Araneae</taxon>
        <taxon>Araneomorphae</taxon>
        <taxon>Entelegynae</taxon>
        <taxon>Araneoidea</taxon>
        <taxon>Nephilidae</taxon>
        <taxon>Nephila</taxon>
    </lineage>
</organism>
<evidence type="ECO:0000256" key="12">
    <source>
        <dbReference type="ARBA" id="ARBA00023157"/>
    </source>
</evidence>
<comment type="function">
    <text evidence="15">Thioredoxin system is a major player in glutathione metabolism, due to the demonstrated absence of a glutathione reductase. Functionally interacts with the Sod/Cat reactive oxidation species (ROS) defense system and thereby has a role in preadult development and life span. Lack of a glutathione reductase suggests antioxidant defense in Drosophila, and probably in related insects, differs fundamentally from that in other organisms.</text>
</comment>
<comment type="cofactor">
    <cofactor evidence="1">
        <name>FAD</name>
        <dbReference type="ChEBI" id="CHEBI:57692"/>
    </cofactor>
</comment>
<evidence type="ECO:0000259" key="17">
    <source>
        <dbReference type="Pfam" id="PF00462"/>
    </source>
</evidence>
<dbReference type="GO" id="GO:0050660">
    <property type="term" value="F:flavin adenine dinucleotide binding"/>
    <property type="evidence" value="ECO:0007669"/>
    <property type="project" value="InterPro"/>
</dbReference>
<dbReference type="Gene3D" id="3.30.390.30">
    <property type="match status" value="1"/>
</dbReference>
<dbReference type="FunFam" id="3.30.390.30:FF:000004">
    <property type="entry name" value="Thioredoxin reductase 1, cytoplasmic"/>
    <property type="match status" value="1"/>
</dbReference>
<gene>
    <name evidence="20" type="primary">TXNRD1</name>
    <name evidence="20" type="ORF">NPIL_230601</name>
</gene>
<dbReference type="AlphaFoldDB" id="A0A8X6PKP5"/>
<keyword evidence="13 16" id="KW-0676">Redox-active center</keyword>